<feature type="site" description="Important for serine binding" evidence="8">
    <location>
        <position position="380"/>
    </location>
</feature>
<dbReference type="SUPFAM" id="SSF46589">
    <property type="entry name" value="tRNA-binding arm"/>
    <property type="match status" value="1"/>
</dbReference>
<feature type="binding site" evidence="9">
    <location>
        <begin position="268"/>
        <end position="271"/>
    </location>
    <ligand>
        <name>ATP</name>
        <dbReference type="ChEBI" id="CHEBI:30616"/>
    </ligand>
</feature>
<dbReference type="GO" id="GO:0005737">
    <property type="term" value="C:cytoplasm"/>
    <property type="evidence" value="ECO:0007669"/>
    <property type="project" value="UniProtKB-UniRule"/>
</dbReference>
<evidence type="ECO:0000256" key="7">
    <source>
        <dbReference type="NCBIfam" id="TIGR00414"/>
    </source>
</evidence>
<keyword evidence="2 11" id="KW-0436">Ligase</keyword>
<evidence type="ECO:0000256" key="6">
    <source>
        <dbReference type="ARBA" id="ARBA00023146"/>
    </source>
</evidence>
<dbReference type="PRINTS" id="PR00981">
    <property type="entry name" value="TRNASYNTHSER"/>
</dbReference>
<keyword evidence="4 9" id="KW-0067">ATP-binding</keyword>
<dbReference type="InterPro" id="IPR002317">
    <property type="entry name" value="Ser-tRNA-ligase_type_1"/>
</dbReference>
<dbReference type="InterPro" id="IPR015866">
    <property type="entry name" value="Ser-tRNA-synth_1_N"/>
</dbReference>
<name>A0A1F5PMS2_9BACT</name>
<keyword evidence="6" id="KW-0030">Aminoacyl-tRNA synthetase</keyword>
<evidence type="ECO:0000256" key="5">
    <source>
        <dbReference type="ARBA" id="ARBA00022917"/>
    </source>
</evidence>
<dbReference type="NCBIfam" id="TIGR00414">
    <property type="entry name" value="serS"/>
    <property type="match status" value="1"/>
</dbReference>
<dbReference type="Proteomes" id="UP000178377">
    <property type="component" value="Unassembled WGS sequence"/>
</dbReference>
<dbReference type="InterPro" id="IPR006195">
    <property type="entry name" value="aa-tRNA-synth_II"/>
</dbReference>
<dbReference type="InterPro" id="IPR002314">
    <property type="entry name" value="aa-tRNA-synt_IIb"/>
</dbReference>
<evidence type="ECO:0000313" key="11">
    <source>
        <dbReference type="EMBL" id="OGE91226.1"/>
    </source>
</evidence>
<dbReference type="EC" id="6.1.1.11" evidence="1 7"/>
<dbReference type="GO" id="GO:0004828">
    <property type="term" value="F:serine-tRNA ligase activity"/>
    <property type="evidence" value="ECO:0007669"/>
    <property type="project" value="UniProtKB-UniRule"/>
</dbReference>
<evidence type="ECO:0000259" key="10">
    <source>
        <dbReference type="PROSITE" id="PS50862"/>
    </source>
</evidence>
<evidence type="ECO:0000256" key="9">
    <source>
        <dbReference type="PIRSR" id="PIRSR001529-2"/>
    </source>
</evidence>
<organism evidence="11 12">
    <name type="scientific">Candidatus Doudnabacteria bacterium RIFCSPHIGHO2_01_FULL_50_11</name>
    <dbReference type="NCBI Taxonomy" id="1817828"/>
    <lineage>
        <taxon>Bacteria</taxon>
        <taxon>Candidatus Doudnaibacteriota</taxon>
    </lineage>
</organism>
<dbReference type="InterPro" id="IPR042103">
    <property type="entry name" value="SerRS_1_N_sf"/>
</dbReference>
<feature type="binding site" evidence="8">
    <location>
        <position position="252"/>
    </location>
    <ligand>
        <name>L-serine</name>
        <dbReference type="ChEBI" id="CHEBI:33384"/>
    </ligand>
</feature>
<keyword evidence="3" id="KW-0547">Nucleotide-binding</keyword>
<evidence type="ECO:0000256" key="4">
    <source>
        <dbReference type="ARBA" id="ARBA00022840"/>
    </source>
</evidence>
<dbReference type="GO" id="GO:0005524">
    <property type="term" value="F:ATP binding"/>
    <property type="evidence" value="ECO:0007669"/>
    <property type="project" value="UniProtKB-KW"/>
</dbReference>
<evidence type="ECO:0000313" key="12">
    <source>
        <dbReference type="Proteomes" id="UP000178377"/>
    </source>
</evidence>
<dbReference type="Pfam" id="PF02403">
    <property type="entry name" value="Seryl_tRNA_N"/>
    <property type="match status" value="1"/>
</dbReference>
<evidence type="ECO:0000256" key="3">
    <source>
        <dbReference type="ARBA" id="ARBA00022741"/>
    </source>
</evidence>
<feature type="binding site" evidence="9">
    <location>
        <begin position="252"/>
        <end position="254"/>
    </location>
    <ligand>
        <name>ATP</name>
        <dbReference type="ChEBI" id="CHEBI:30616"/>
    </ligand>
</feature>
<dbReference type="EMBL" id="MFEO01000003">
    <property type="protein sequence ID" value="OGE91226.1"/>
    <property type="molecule type" value="Genomic_DNA"/>
</dbReference>
<feature type="binding site" evidence="8">
    <location>
        <position position="275"/>
    </location>
    <ligand>
        <name>L-serine</name>
        <dbReference type="ChEBI" id="CHEBI:33384"/>
    </ligand>
</feature>
<sequence>MLDIHFIREHADLIRESCRKRRVVLDVDRLLSLDTTRRQIIHQIETVRADRKRSSKSKPSDEQIMRLRGLGEQIKRLELELSTLEPGYKELLLQVPNLTDPKAPEGGEGDFKIVAQHGSVPSFDFQPQDHETIMTGLGILDLERGSKVAASKFYFLKNDGVLLNLALIRYGIDLVSQYGYELVQTPDVARNEILAGIGFTPRGPETQVYSIENTELSLIGTAEITMGGYHAGEILDLSRGPKKYLAISQCFRTEGGAYGKVSKGLFRVHEFTKLEMFIFCRPEESEQMHAELLRIEREICDGLHLVYRVIDIAAADLGAPAYRKYDLEAWMTMKEEGGRRGGWGEITSASNCTDYQARRLNIQYRKPDGSTEFVHTLNGTAIALSRFPVAIIEQYQQGDGSVEVPEVLQKYMGKRVIGSS</sequence>
<reference evidence="11 12" key="1">
    <citation type="journal article" date="2016" name="Nat. Commun.">
        <title>Thousands of microbial genomes shed light on interconnected biogeochemical processes in an aquifer system.</title>
        <authorList>
            <person name="Anantharaman K."/>
            <person name="Brown C.T."/>
            <person name="Hug L.A."/>
            <person name="Sharon I."/>
            <person name="Castelle C.J."/>
            <person name="Probst A.J."/>
            <person name="Thomas B.C."/>
            <person name="Singh A."/>
            <person name="Wilkins M.J."/>
            <person name="Karaoz U."/>
            <person name="Brodie E.L."/>
            <person name="Williams K.H."/>
            <person name="Hubbard S.S."/>
            <person name="Banfield J.F."/>
        </authorList>
    </citation>
    <scope>NUCLEOTIDE SEQUENCE [LARGE SCALE GENOMIC DNA]</scope>
</reference>
<evidence type="ECO:0000256" key="2">
    <source>
        <dbReference type="ARBA" id="ARBA00022598"/>
    </source>
</evidence>
<dbReference type="PROSITE" id="PS50862">
    <property type="entry name" value="AA_TRNA_LIGASE_II"/>
    <property type="match status" value="1"/>
</dbReference>
<feature type="binding site" evidence="8">
    <location>
        <position position="221"/>
    </location>
    <ligand>
        <name>L-serine</name>
        <dbReference type="ChEBI" id="CHEBI:33384"/>
    </ligand>
</feature>
<dbReference type="AlphaFoldDB" id="A0A1F5PMS2"/>
<accession>A0A1F5PMS2</accession>
<feature type="binding site" evidence="8">
    <location>
        <position position="378"/>
    </location>
    <ligand>
        <name>L-serine</name>
        <dbReference type="ChEBI" id="CHEBI:33384"/>
    </ligand>
</feature>
<feature type="domain" description="Aminoacyl-transfer RNA synthetases class-II family profile" evidence="10">
    <location>
        <begin position="129"/>
        <end position="405"/>
    </location>
</feature>
<dbReference type="Gene3D" id="1.10.287.40">
    <property type="entry name" value="Serine-tRNA synthetase, tRNA binding domain"/>
    <property type="match status" value="1"/>
</dbReference>
<dbReference type="PANTHER" id="PTHR11778">
    <property type="entry name" value="SERYL-TRNA SYNTHETASE"/>
    <property type="match status" value="1"/>
</dbReference>
<feature type="binding site" evidence="9">
    <location>
        <begin position="345"/>
        <end position="348"/>
    </location>
    <ligand>
        <name>ATP</name>
        <dbReference type="ChEBI" id="CHEBI:30616"/>
    </ligand>
</feature>
<protein>
    <recommendedName>
        <fullName evidence="1 7">Serine--tRNA ligase</fullName>
        <ecNumber evidence="1 7">6.1.1.11</ecNumber>
    </recommendedName>
</protein>
<evidence type="ECO:0000256" key="8">
    <source>
        <dbReference type="PIRSR" id="PIRSR001529-1"/>
    </source>
</evidence>
<dbReference type="STRING" id="1817828.A2722_01965"/>
<comment type="caution">
    <text evidence="11">The sequence shown here is derived from an EMBL/GenBank/DDBJ whole genome shotgun (WGS) entry which is preliminary data.</text>
</comment>
<dbReference type="SUPFAM" id="SSF55681">
    <property type="entry name" value="Class II aaRS and biotin synthetases"/>
    <property type="match status" value="1"/>
</dbReference>
<dbReference type="InterPro" id="IPR010978">
    <property type="entry name" value="tRNA-bd_arm"/>
</dbReference>
<gene>
    <name evidence="11" type="ORF">A2722_01965</name>
</gene>
<dbReference type="PIRSF" id="PIRSF001529">
    <property type="entry name" value="Ser-tRNA-synth_IIa"/>
    <property type="match status" value="1"/>
</dbReference>
<dbReference type="InterPro" id="IPR045864">
    <property type="entry name" value="aa-tRNA-synth_II/BPL/LPL"/>
</dbReference>
<dbReference type="Pfam" id="PF00587">
    <property type="entry name" value="tRNA-synt_2b"/>
    <property type="match status" value="1"/>
</dbReference>
<keyword evidence="5" id="KW-0648">Protein biosynthesis</keyword>
<evidence type="ECO:0000256" key="1">
    <source>
        <dbReference type="ARBA" id="ARBA00012840"/>
    </source>
</evidence>
<proteinExistence type="predicted"/>
<dbReference type="GO" id="GO:0006434">
    <property type="term" value="P:seryl-tRNA aminoacylation"/>
    <property type="evidence" value="ECO:0007669"/>
    <property type="project" value="UniProtKB-UniRule"/>
</dbReference>
<dbReference type="Gene3D" id="3.30.930.10">
    <property type="entry name" value="Bira Bifunctional Protein, Domain 2"/>
    <property type="match status" value="1"/>
</dbReference>